<keyword evidence="1" id="KW-0472">Membrane</keyword>
<feature type="transmembrane region" description="Helical" evidence="1">
    <location>
        <begin position="7"/>
        <end position="32"/>
    </location>
</feature>
<dbReference type="EMBL" id="CP113797">
    <property type="protein sequence ID" value="WAL59068.1"/>
    <property type="molecule type" value="Genomic_DNA"/>
</dbReference>
<evidence type="ECO:0000313" key="3">
    <source>
        <dbReference type="Proteomes" id="UP001163152"/>
    </source>
</evidence>
<keyword evidence="1" id="KW-0812">Transmembrane</keyword>
<keyword evidence="1" id="KW-1133">Transmembrane helix</keyword>
<keyword evidence="3" id="KW-1185">Reference proteome</keyword>
<proteinExistence type="predicted"/>
<protein>
    <submittedName>
        <fullName evidence="2">Uncharacterized protein</fullName>
    </submittedName>
</protein>
<dbReference type="RefSeq" id="WP_268608627.1">
    <property type="nucleotide sequence ID" value="NZ_CP113797.1"/>
</dbReference>
<evidence type="ECO:0000256" key="1">
    <source>
        <dbReference type="SAM" id="Phobius"/>
    </source>
</evidence>
<sequence>MKHSYEIPIAIIKTVWGSAVGMVVVAGIFTGGESTGKYIAMSVPPIAATVTTAVVLNHAKKTDQPQATIEMQQIESRLATLETIVTAEQPDLLKHPSHRPSTHS</sequence>
<dbReference type="AlphaFoldDB" id="A0A9E8Z9L0"/>
<dbReference type="KEGG" id="tsin:OXH18_18075"/>
<evidence type="ECO:0000313" key="2">
    <source>
        <dbReference type="EMBL" id="WAL59068.1"/>
    </source>
</evidence>
<accession>A0A9E8Z9L0</accession>
<feature type="transmembrane region" description="Helical" evidence="1">
    <location>
        <begin position="38"/>
        <end position="56"/>
    </location>
</feature>
<reference evidence="2" key="1">
    <citation type="submission" date="2022-12" db="EMBL/GenBank/DDBJ databases">
        <title>Polyphasic identification of a Novel Hot-Spring Cyanobacterium Ocullathermofonsia sinensis gen nov. sp. nov. and Genomic Insights on its Adaptations to the Thermal Habitat.</title>
        <authorList>
            <person name="Daroch M."/>
            <person name="Tang J."/>
            <person name="Jiang Y."/>
        </authorList>
    </citation>
    <scope>NUCLEOTIDE SEQUENCE</scope>
    <source>
        <strain evidence="2">PKUAC-SCTA174</strain>
    </source>
</reference>
<gene>
    <name evidence="2" type="ORF">OXH18_18075</name>
</gene>
<organism evidence="2 3">
    <name type="scientific">Thermocoleostomius sinensis A174</name>
    <dbReference type="NCBI Taxonomy" id="2016057"/>
    <lineage>
        <taxon>Bacteria</taxon>
        <taxon>Bacillati</taxon>
        <taxon>Cyanobacteriota</taxon>
        <taxon>Cyanophyceae</taxon>
        <taxon>Oculatellales</taxon>
        <taxon>Oculatellaceae</taxon>
        <taxon>Thermocoleostomius</taxon>
    </lineage>
</organism>
<name>A0A9E8Z9L0_9CYAN</name>
<dbReference type="Proteomes" id="UP001163152">
    <property type="component" value="Chromosome"/>
</dbReference>